<dbReference type="OrthoDB" id="9806726at2"/>
<dbReference type="Gene3D" id="3.40.50.300">
    <property type="entry name" value="P-loop containing nucleotide triphosphate hydrolases"/>
    <property type="match status" value="1"/>
</dbReference>
<evidence type="ECO:0000313" key="7">
    <source>
        <dbReference type="Proteomes" id="UP000076563"/>
    </source>
</evidence>
<dbReference type="CDD" id="cd03235">
    <property type="entry name" value="ABC_Metallic_Cations"/>
    <property type="match status" value="1"/>
</dbReference>
<evidence type="ECO:0000256" key="2">
    <source>
        <dbReference type="ARBA" id="ARBA00022448"/>
    </source>
</evidence>
<dbReference type="SUPFAM" id="SSF52540">
    <property type="entry name" value="P-loop containing nucleoside triphosphate hydrolases"/>
    <property type="match status" value="1"/>
</dbReference>
<comment type="caution">
    <text evidence="6">The sequence shown here is derived from an EMBL/GenBank/DDBJ whole genome shotgun (WGS) entry which is preliminary data.</text>
</comment>
<dbReference type="Pfam" id="PF00005">
    <property type="entry name" value="ABC_tran"/>
    <property type="match status" value="1"/>
</dbReference>
<keyword evidence="3" id="KW-0547">Nucleotide-binding</keyword>
<comment type="similarity">
    <text evidence="1">Belongs to the ABC transporter superfamily.</text>
</comment>
<dbReference type="AlphaFoldDB" id="A0A161S739"/>
<proteinExistence type="inferred from homology"/>
<dbReference type="InterPro" id="IPR017871">
    <property type="entry name" value="ABC_transporter-like_CS"/>
</dbReference>
<dbReference type="GO" id="GO:0016887">
    <property type="term" value="F:ATP hydrolysis activity"/>
    <property type="evidence" value="ECO:0007669"/>
    <property type="project" value="InterPro"/>
</dbReference>
<gene>
    <name evidence="6" type="ORF">AV654_11080</name>
</gene>
<keyword evidence="4" id="KW-0067">ATP-binding</keyword>
<dbReference type="InterPro" id="IPR050153">
    <property type="entry name" value="Metal_Ion_Import_ABC"/>
</dbReference>
<evidence type="ECO:0000256" key="4">
    <source>
        <dbReference type="ARBA" id="ARBA00022840"/>
    </source>
</evidence>
<name>A0A161S739_9BACL</name>
<dbReference type="PROSITE" id="PS00211">
    <property type="entry name" value="ABC_TRANSPORTER_1"/>
    <property type="match status" value="1"/>
</dbReference>
<sequence length="258" mass="29459">MQTNARFGCHQQIVTIDDIFFSYENKSVISGLNFSILERDFVGLVGSNGAGKTTLLKMIVGLLKPVRGEIRLFGQPIDQFRDWERVGYVPQKNALNPLFPATVREVVTSGLFGKKNMFRRLSKQERSKADDALYAMRIEDLADRRIGQLSGGQQQRVFLARALINNPELLILDEPTVGIDAETQAGFFRMIRHMHQHHHITFIMVTHDMDMIQSYLGEDSVQKSGGLSFYVKHTHEPENCRETDLTHSMQHLRETIEV</sequence>
<dbReference type="PANTHER" id="PTHR42734">
    <property type="entry name" value="METAL TRANSPORT SYSTEM ATP-BINDING PROTEIN TM_0124-RELATED"/>
    <property type="match status" value="1"/>
</dbReference>
<dbReference type="PROSITE" id="PS50893">
    <property type="entry name" value="ABC_TRANSPORTER_2"/>
    <property type="match status" value="1"/>
</dbReference>
<accession>A0A161S739</accession>
<dbReference type="EMBL" id="LQRA01000046">
    <property type="protein sequence ID" value="KZE80884.1"/>
    <property type="molecule type" value="Genomic_DNA"/>
</dbReference>
<dbReference type="InterPro" id="IPR027417">
    <property type="entry name" value="P-loop_NTPase"/>
</dbReference>
<dbReference type="GO" id="GO:0005524">
    <property type="term" value="F:ATP binding"/>
    <property type="evidence" value="ECO:0007669"/>
    <property type="project" value="UniProtKB-KW"/>
</dbReference>
<evidence type="ECO:0000259" key="5">
    <source>
        <dbReference type="PROSITE" id="PS50893"/>
    </source>
</evidence>
<dbReference type="SMART" id="SM00382">
    <property type="entry name" value="AAA"/>
    <property type="match status" value="1"/>
</dbReference>
<keyword evidence="7" id="KW-1185">Reference proteome</keyword>
<dbReference type="eggNOG" id="COG1121">
    <property type="taxonomic scope" value="Bacteria"/>
</dbReference>
<feature type="domain" description="ABC transporter" evidence="5">
    <location>
        <begin position="14"/>
        <end position="249"/>
    </location>
</feature>
<organism evidence="6 7">
    <name type="scientific">Paenibacillus elgii</name>
    <dbReference type="NCBI Taxonomy" id="189691"/>
    <lineage>
        <taxon>Bacteria</taxon>
        <taxon>Bacillati</taxon>
        <taxon>Bacillota</taxon>
        <taxon>Bacilli</taxon>
        <taxon>Bacillales</taxon>
        <taxon>Paenibacillaceae</taxon>
        <taxon>Paenibacillus</taxon>
    </lineage>
</organism>
<keyword evidence="2" id="KW-0813">Transport</keyword>
<evidence type="ECO:0000256" key="3">
    <source>
        <dbReference type="ARBA" id="ARBA00022741"/>
    </source>
</evidence>
<evidence type="ECO:0000313" key="6">
    <source>
        <dbReference type="EMBL" id="KZE80884.1"/>
    </source>
</evidence>
<evidence type="ECO:0000256" key="1">
    <source>
        <dbReference type="ARBA" id="ARBA00005417"/>
    </source>
</evidence>
<protein>
    <submittedName>
        <fullName evidence="6">ABC transporter</fullName>
    </submittedName>
</protein>
<dbReference type="Proteomes" id="UP000076563">
    <property type="component" value="Unassembled WGS sequence"/>
</dbReference>
<reference evidence="7" key="1">
    <citation type="submission" date="2016-01" db="EMBL/GenBank/DDBJ databases">
        <title>Draft genome of Chromobacterium sp. F49.</title>
        <authorList>
            <person name="Hong K.W."/>
        </authorList>
    </citation>
    <scope>NUCLEOTIDE SEQUENCE [LARGE SCALE GENOMIC DNA]</scope>
    <source>
        <strain evidence="7">M63</strain>
    </source>
</reference>
<dbReference type="PANTHER" id="PTHR42734:SF17">
    <property type="entry name" value="METAL TRANSPORT SYSTEM ATP-BINDING PROTEIN TM_0124-RELATED"/>
    <property type="match status" value="1"/>
</dbReference>
<dbReference type="InterPro" id="IPR003593">
    <property type="entry name" value="AAA+_ATPase"/>
</dbReference>
<dbReference type="InterPro" id="IPR003439">
    <property type="entry name" value="ABC_transporter-like_ATP-bd"/>
</dbReference>
<dbReference type="FunFam" id="3.40.50.300:FF:000134">
    <property type="entry name" value="Iron-enterobactin ABC transporter ATP-binding protein"/>
    <property type="match status" value="1"/>
</dbReference>
<dbReference type="STRING" id="1007103.GCA_000213315_03504"/>
<dbReference type="RefSeq" id="WP_063179525.1">
    <property type="nucleotide sequence ID" value="NZ_LQRA01000046.1"/>
</dbReference>